<organism evidence="3 4">
    <name type="scientific">Alcaligenes endophyticus</name>
    <dbReference type="NCBI Taxonomy" id="1929088"/>
    <lineage>
        <taxon>Bacteria</taxon>
        <taxon>Pseudomonadati</taxon>
        <taxon>Pseudomonadota</taxon>
        <taxon>Betaproteobacteria</taxon>
        <taxon>Burkholderiales</taxon>
        <taxon>Alcaligenaceae</taxon>
        <taxon>Alcaligenes</taxon>
    </lineage>
</organism>
<dbReference type="Pfam" id="PF00326">
    <property type="entry name" value="Peptidase_S9"/>
    <property type="match status" value="1"/>
</dbReference>
<evidence type="ECO:0000313" key="3">
    <source>
        <dbReference type="EMBL" id="MDN4121474.1"/>
    </source>
</evidence>
<dbReference type="InterPro" id="IPR011042">
    <property type="entry name" value="6-blade_b-propeller_TolB-like"/>
</dbReference>
<accession>A0ABT8EJJ8</accession>
<keyword evidence="1" id="KW-0378">Hydrolase</keyword>
<feature type="domain" description="Peptidase S9 prolyl oligopeptidase catalytic" evidence="2">
    <location>
        <begin position="409"/>
        <end position="620"/>
    </location>
</feature>
<dbReference type="Gene3D" id="3.40.50.1820">
    <property type="entry name" value="alpha/beta hydrolase"/>
    <property type="match status" value="1"/>
</dbReference>
<evidence type="ECO:0000313" key="4">
    <source>
        <dbReference type="Proteomes" id="UP001168613"/>
    </source>
</evidence>
<name>A0ABT8EJJ8_9BURK</name>
<evidence type="ECO:0000259" key="2">
    <source>
        <dbReference type="Pfam" id="PF00326"/>
    </source>
</evidence>
<dbReference type="Gene3D" id="2.120.10.30">
    <property type="entry name" value="TolB, C-terminal domain"/>
    <property type="match status" value="1"/>
</dbReference>
<comment type="caution">
    <text evidence="3">The sequence shown here is derived from an EMBL/GenBank/DDBJ whole genome shotgun (WGS) entry which is preliminary data.</text>
</comment>
<dbReference type="Proteomes" id="UP001168613">
    <property type="component" value="Unassembled WGS sequence"/>
</dbReference>
<reference evidence="3" key="1">
    <citation type="submission" date="2021-11" db="EMBL/GenBank/DDBJ databases">
        <title>Draft genome sequence of Alcaligenes endophyticus type strain CCUG 75668T.</title>
        <authorList>
            <person name="Salva-Serra F."/>
            <person name="Duran R.E."/>
            <person name="Seeger M."/>
            <person name="Moore E.R.B."/>
            <person name="Jaen-Luchoro D."/>
        </authorList>
    </citation>
    <scope>NUCLEOTIDE SEQUENCE</scope>
    <source>
        <strain evidence="3">CCUG 75668</strain>
    </source>
</reference>
<evidence type="ECO:0000256" key="1">
    <source>
        <dbReference type="ARBA" id="ARBA00022801"/>
    </source>
</evidence>
<keyword evidence="4" id="KW-1185">Reference proteome</keyword>
<dbReference type="SUPFAM" id="SSF53474">
    <property type="entry name" value="alpha/beta-Hydrolases"/>
    <property type="match status" value="1"/>
</dbReference>
<dbReference type="SUPFAM" id="SSF50993">
    <property type="entry name" value="Peptidase/esterase 'gauge' domain"/>
    <property type="match status" value="1"/>
</dbReference>
<proteinExistence type="predicted"/>
<protein>
    <submittedName>
        <fullName evidence="3">S9 family peptidase</fullName>
    </submittedName>
</protein>
<gene>
    <name evidence="3" type="ORF">LMS43_09250</name>
</gene>
<dbReference type="PANTHER" id="PTHR42776">
    <property type="entry name" value="SERINE PEPTIDASE S9 FAMILY MEMBER"/>
    <property type="match status" value="1"/>
</dbReference>
<dbReference type="InterPro" id="IPR001375">
    <property type="entry name" value="Peptidase_S9_cat"/>
</dbReference>
<dbReference type="PANTHER" id="PTHR42776:SF27">
    <property type="entry name" value="DIPEPTIDYL PEPTIDASE FAMILY MEMBER 6"/>
    <property type="match status" value="1"/>
</dbReference>
<sequence>MVAPTPVLDSVKQYDIRDFFRTPQRSQFRLSDNGKMLGFMEPVSIEGQPARNNIHIQALDGSTPVGEVKRLSAVTDRDLATFFWKGNDTIVYGKDVGGDENYHVVAVNVHSGETRDLTPLSGVRARLQDDLPDDPDHILVSHNGRNPEVFDVYKINVNTGESTLVAENPGNIMGWSTDLEGKVRFAMTSDGLDSELLYRADEKQDFSPLIKTDFRTSVTPLFFHEDNQRFYALSNRGRDTASLVLIDPAAPDVEEVVLSVDGHDIDTASFSRLRKVLTAAYYETDKPQRTYFDAEDKARYEKLQQHLPNYQLSLQDSTPDEQKFIVAAYNDRTPGVRYIYDAKTNTLHKLADINPTLSEQDMAPVQPIQYQARDGLTINGYLTLPVGKEPKNLPVIVNPHGGPWLRDSWGFNPEAQFLANRGYAVLQMNFRGSTGYGRKFWEASFGQWGLSMQDDITDGVQWLIDQGIADPKRIGIYGASYGGYAVLSGITKTPELYAAAVDYVGVSNLLTFMGTIPPYWKPLLTKMHAMVGDPVKDKAKLEANSPALQADKIITPLFVAQGAQDPRVNIAESDQIVEALKKRSIDVEYMVKENEGHGFANEENKFEFYERMEAFLHTHLRP</sequence>
<dbReference type="RefSeq" id="WP_266124205.1">
    <property type="nucleotide sequence ID" value="NZ_JAJHNU010000002.1"/>
</dbReference>
<dbReference type="EMBL" id="JAJHNU010000002">
    <property type="protein sequence ID" value="MDN4121474.1"/>
    <property type="molecule type" value="Genomic_DNA"/>
</dbReference>
<dbReference type="InterPro" id="IPR029058">
    <property type="entry name" value="AB_hydrolase_fold"/>
</dbReference>